<comment type="caution">
    <text evidence="3">The sequence shown here is derived from an EMBL/GenBank/DDBJ whole genome shotgun (WGS) entry which is preliminary data.</text>
</comment>
<evidence type="ECO:0000256" key="1">
    <source>
        <dbReference type="SAM" id="MobiDB-lite"/>
    </source>
</evidence>
<evidence type="ECO:0000313" key="4">
    <source>
        <dbReference type="Proteomes" id="UP000321058"/>
    </source>
</evidence>
<dbReference type="Proteomes" id="UP000321058">
    <property type="component" value="Unassembled WGS sequence"/>
</dbReference>
<dbReference type="Pfam" id="PF07813">
    <property type="entry name" value="LTXXQ"/>
    <property type="match status" value="1"/>
</dbReference>
<dbReference type="InterPro" id="IPR012899">
    <property type="entry name" value="LTXXQ"/>
</dbReference>
<dbReference type="GO" id="GO:0042597">
    <property type="term" value="C:periplasmic space"/>
    <property type="evidence" value="ECO:0007669"/>
    <property type="project" value="InterPro"/>
</dbReference>
<feature type="signal peptide" evidence="2">
    <location>
        <begin position="1"/>
        <end position="32"/>
    </location>
</feature>
<feature type="chain" id="PRO_5021798908" description="LTXXQ motif family protein" evidence="2">
    <location>
        <begin position="33"/>
        <end position="164"/>
    </location>
</feature>
<dbReference type="EMBL" id="BKAJ01000091">
    <property type="protein sequence ID" value="GEP58007.1"/>
    <property type="molecule type" value="Genomic_DNA"/>
</dbReference>
<feature type="compositionally biased region" description="Low complexity" evidence="1">
    <location>
        <begin position="42"/>
        <end position="54"/>
    </location>
</feature>
<evidence type="ECO:0008006" key="5">
    <source>
        <dbReference type="Google" id="ProtNLM"/>
    </source>
</evidence>
<dbReference type="RefSeq" id="WP_170303355.1">
    <property type="nucleotide sequence ID" value="NZ_BKAJ01000091.1"/>
</dbReference>
<name>A0A512NGC8_9HYPH</name>
<protein>
    <recommendedName>
        <fullName evidence="5">LTXXQ motif family protein</fullName>
    </recommendedName>
</protein>
<proteinExistence type="predicted"/>
<gene>
    <name evidence="3" type="ORF">RSO01_51730</name>
</gene>
<reference evidence="3 4" key="1">
    <citation type="submission" date="2019-07" db="EMBL/GenBank/DDBJ databases">
        <title>Whole genome shotgun sequence of Reyranella soli NBRC 108950.</title>
        <authorList>
            <person name="Hosoyama A."/>
            <person name="Uohara A."/>
            <person name="Ohji S."/>
            <person name="Ichikawa N."/>
        </authorList>
    </citation>
    <scope>NUCLEOTIDE SEQUENCE [LARGE SCALE GENOMIC DNA]</scope>
    <source>
        <strain evidence="3 4">NBRC 108950</strain>
    </source>
</reference>
<accession>A0A512NGC8</accession>
<keyword evidence="2" id="KW-0732">Signal</keyword>
<feature type="region of interest" description="Disordered" evidence="1">
    <location>
        <begin position="33"/>
        <end position="58"/>
    </location>
</feature>
<organism evidence="3 4">
    <name type="scientific">Reyranella soli</name>
    <dbReference type="NCBI Taxonomy" id="1230389"/>
    <lineage>
        <taxon>Bacteria</taxon>
        <taxon>Pseudomonadati</taxon>
        <taxon>Pseudomonadota</taxon>
        <taxon>Alphaproteobacteria</taxon>
        <taxon>Hyphomicrobiales</taxon>
        <taxon>Reyranellaceae</taxon>
        <taxon>Reyranella</taxon>
    </lineage>
</organism>
<sequence>MTHFFAPVARSFAIASLTGAALLAGSVAPTWAQTTDSKDSKTPPAAAAATSTKPETVEQRITTLKTALKITPDQEPKWTAVAQAMRDSSVQMEKLVATKRAIPPEKTTAVDDLKTYQEFTEVRLDGLKKVNSAFKSLYDSMPAEQKKNADMVFEKYGPTKSNQG</sequence>
<keyword evidence="4" id="KW-1185">Reference proteome</keyword>
<dbReference type="AlphaFoldDB" id="A0A512NGC8"/>
<evidence type="ECO:0000313" key="3">
    <source>
        <dbReference type="EMBL" id="GEP58007.1"/>
    </source>
</evidence>
<evidence type="ECO:0000256" key="2">
    <source>
        <dbReference type="SAM" id="SignalP"/>
    </source>
</evidence>